<evidence type="ECO:0000256" key="2">
    <source>
        <dbReference type="ARBA" id="ARBA00005817"/>
    </source>
</evidence>
<evidence type="ECO:0000313" key="7">
    <source>
        <dbReference type="EMBL" id="MDY5141234.1"/>
    </source>
</evidence>
<dbReference type="InterPro" id="IPR029035">
    <property type="entry name" value="DHS-like_NAD/FAD-binding_dom"/>
</dbReference>
<protein>
    <submittedName>
        <fullName evidence="7">FAD-binding protein</fullName>
    </submittedName>
</protein>
<dbReference type="SUPFAM" id="SSF52467">
    <property type="entry name" value="DHS-like NAD/FAD-binding domain"/>
    <property type="match status" value="1"/>
</dbReference>
<feature type="domain" description="Electron transfer flavoprotein alpha/beta-subunit N-terminal" evidence="6">
    <location>
        <begin position="21"/>
        <end position="213"/>
    </location>
</feature>
<dbReference type="Gene3D" id="3.40.50.1220">
    <property type="entry name" value="TPP-binding domain"/>
    <property type="match status" value="1"/>
</dbReference>
<dbReference type="Gene3D" id="3.40.50.620">
    <property type="entry name" value="HUPs"/>
    <property type="match status" value="2"/>
</dbReference>
<evidence type="ECO:0000259" key="6">
    <source>
        <dbReference type="SMART" id="SM00893"/>
    </source>
</evidence>
<feature type="region of interest" description="Disordered" evidence="5">
    <location>
        <begin position="286"/>
        <end position="308"/>
    </location>
</feature>
<dbReference type="SUPFAM" id="SSF52402">
    <property type="entry name" value="Adenine nucleotide alpha hydrolases-like"/>
    <property type="match status" value="2"/>
</dbReference>
<dbReference type="GO" id="GO:0033539">
    <property type="term" value="P:fatty acid beta-oxidation using acyl-CoA dehydrogenase"/>
    <property type="evidence" value="ECO:0007669"/>
    <property type="project" value="TreeGrafter"/>
</dbReference>
<dbReference type="InterPro" id="IPR014731">
    <property type="entry name" value="ETF_asu_C"/>
</dbReference>
<keyword evidence="9" id="KW-1185">Reference proteome</keyword>
<dbReference type="InterPro" id="IPR001308">
    <property type="entry name" value="ETF_a/FixB"/>
</dbReference>
<dbReference type="GeneID" id="92814484"/>
<comment type="cofactor">
    <cofactor evidence="1">
        <name>FAD</name>
        <dbReference type="ChEBI" id="CHEBI:57692"/>
    </cofactor>
</comment>
<accession>A0AAW9HNQ9</accession>
<sequence length="638" mass="64589">MTIAVAYKIAGDPRSAHVLDSGVVDWSGARLSISDDDAVAMRAARELGDSLGTEVVGITLGPDSIGTPALRKNALSKGPDRLLVVSDDATTSWNSTAVGEALARVVQRDGTITALITGPGSTDEGSKMVSGVIAGALGWPSFQDVSAIRTAGEELLLTQHTGGQRREVRVAGPVVIAVTSDAAAVKVPAMKDILDAAKKPAQLLTAADLGDMEGRTLDPIARAVPPVQRRLHQILDGPGAVAELVGILDRRGLLPNAGSTGISGDAAGGIAATGIASNASTGAPVISGDDAAPHAAGTSGAEASSSTGSAPEHAVWIISAGATISPFLPALRRYDAVHVIALVPEGEAGDSAQLPAFPDATSVQVITHPSDAPAEALSAALTELVDAQPGDIVLVPNEPSERALGGEIAGRRGWPILTDVREVSAEHVVSGRFGAISLETYARAGVTFVGVIGSLPGTAACAGAASGFGDAAGAGSTSVAEVAAPAGAIAPARITAAESEDVSERRLATATRVVGAGRGFAAKEDLRLFHELAEVLDAAEGATRPLAEGDAWLPRDSYVGLSGTVIAPDLYIAIGISGQPHHTAGVTDSGVIVVINNDPEAEMFEFCDYGIVGDLYTVLPELITLIRKRVAAPAPENQ</sequence>
<dbReference type="EMBL" id="JAWNFY010000005">
    <property type="protein sequence ID" value="MDY5145855.1"/>
    <property type="molecule type" value="Genomic_DNA"/>
</dbReference>
<gene>
    <name evidence="7" type="ORF">R6G74_07950</name>
    <name evidence="8" type="ORF">R6P33_02295</name>
</gene>
<evidence type="ECO:0000256" key="1">
    <source>
        <dbReference type="ARBA" id="ARBA00001974"/>
    </source>
</evidence>
<dbReference type="Pfam" id="PF00766">
    <property type="entry name" value="ETF_alpha"/>
    <property type="match status" value="1"/>
</dbReference>
<comment type="caution">
    <text evidence="7">The sequence shown here is derived from an EMBL/GenBank/DDBJ whole genome shotgun (WGS) entry which is preliminary data.</text>
</comment>
<organism evidence="7 10">
    <name type="scientific">Actinotignum timonense</name>
    <dbReference type="NCBI Taxonomy" id="1870995"/>
    <lineage>
        <taxon>Bacteria</taxon>
        <taxon>Bacillati</taxon>
        <taxon>Actinomycetota</taxon>
        <taxon>Actinomycetes</taxon>
        <taxon>Actinomycetales</taxon>
        <taxon>Actinomycetaceae</taxon>
        <taxon>Actinotignum</taxon>
    </lineage>
</organism>
<proteinExistence type="inferred from homology"/>
<evidence type="ECO:0000256" key="5">
    <source>
        <dbReference type="SAM" id="MobiDB-lite"/>
    </source>
</evidence>
<dbReference type="RefSeq" id="WP_087070576.1">
    <property type="nucleotide sequence ID" value="NZ_CAUPFC010000014.1"/>
</dbReference>
<feature type="compositionally biased region" description="Low complexity" evidence="5">
    <location>
        <begin position="295"/>
        <end position="308"/>
    </location>
</feature>
<dbReference type="InterPro" id="IPR014730">
    <property type="entry name" value="ETF_a/b_N"/>
</dbReference>
<dbReference type="EMBL" id="JAWNFV010000018">
    <property type="protein sequence ID" value="MDY5141234.1"/>
    <property type="molecule type" value="Genomic_DNA"/>
</dbReference>
<dbReference type="AlphaFoldDB" id="A0AAW9HNQ9"/>
<dbReference type="Pfam" id="PF01012">
    <property type="entry name" value="ETF"/>
    <property type="match status" value="2"/>
</dbReference>
<dbReference type="PANTHER" id="PTHR43153">
    <property type="entry name" value="ELECTRON TRANSFER FLAVOPROTEIN ALPHA"/>
    <property type="match status" value="1"/>
</dbReference>
<evidence type="ECO:0000256" key="3">
    <source>
        <dbReference type="ARBA" id="ARBA00011355"/>
    </source>
</evidence>
<comment type="similarity">
    <text evidence="2">Belongs to the ETF alpha-subunit/FixB family.</text>
</comment>
<dbReference type="Proteomes" id="UP001288320">
    <property type="component" value="Unassembled WGS sequence"/>
</dbReference>
<dbReference type="GO" id="GO:0009055">
    <property type="term" value="F:electron transfer activity"/>
    <property type="evidence" value="ECO:0007669"/>
    <property type="project" value="InterPro"/>
</dbReference>
<comment type="function">
    <text evidence="4">The electron transfer flavoprotein serves as a specific electron acceptor for other dehydrogenases. It transfers the electrons to the main respiratory chain via ETF-ubiquinone oxidoreductase (ETF dehydrogenase).</text>
</comment>
<dbReference type="GO" id="GO:0050660">
    <property type="term" value="F:flavin adenine dinucleotide binding"/>
    <property type="evidence" value="ECO:0007669"/>
    <property type="project" value="InterPro"/>
</dbReference>
<name>A0AAW9HNQ9_9ACTO</name>
<evidence type="ECO:0000313" key="10">
    <source>
        <dbReference type="Proteomes" id="UP001288320"/>
    </source>
</evidence>
<dbReference type="PANTHER" id="PTHR43153:SF11">
    <property type="entry name" value="ELECTRON TRANSFER FLAVOPROTEIN, SUBUNIT ALPHA (ETFA)"/>
    <property type="match status" value="1"/>
</dbReference>
<evidence type="ECO:0000313" key="8">
    <source>
        <dbReference type="EMBL" id="MDY5145855.1"/>
    </source>
</evidence>
<comment type="subunit">
    <text evidence="3">Heterodimer of an alpha and a beta subunit.</text>
</comment>
<dbReference type="InterPro" id="IPR014729">
    <property type="entry name" value="Rossmann-like_a/b/a_fold"/>
</dbReference>
<evidence type="ECO:0000313" key="9">
    <source>
        <dbReference type="Proteomes" id="UP001284901"/>
    </source>
</evidence>
<reference evidence="7 9" key="1">
    <citation type="submission" date="2023-10" db="EMBL/GenBank/DDBJ databases">
        <title>Whole Genome based description of the genera Actinobaculum and Actinotignum reveals a complex phylogenetic relationship within the species included in the genus Actinotignum.</title>
        <authorList>
            <person name="Jensen C.S."/>
            <person name="Dargis R."/>
            <person name="Kemp M."/>
            <person name="Christensen J.J."/>
        </authorList>
    </citation>
    <scope>NUCLEOTIDE SEQUENCE</scope>
    <source>
        <strain evidence="8 9">SLA_B089</strain>
        <strain evidence="7">SLA_B245</strain>
    </source>
</reference>
<dbReference type="Proteomes" id="UP001284901">
    <property type="component" value="Unassembled WGS sequence"/>
</dbReference>
<evidence type="ECO:0000256" key="4">
    <source>
        <dbReference type="ARBA" id="ARBA00025649"/>
    </source>
</evidence>
<dbReference type="SMART" id="SM00893">
    <property type="entry name" value="ETF"/>
    <property type="match status" value="1"/>
</dbReference>